<evidence type="ECO:0000256" key="6">
    <source>
        <dbReference type="ARBA" id="ARBA00023136"/>
    </source>
</evidence>
<dbReference type="AlphaFoldDB" id="A0AA37XIQ8"/>
<evidence type="ECO:0000256" key="3">
    <source>
        <dbReference type="ARBA" id="ARBA00022692"/>
    </source>
</evidence>
<evidence type="ECO:0000256" key="5">
    <source>
        <dbReference type="ARBA" id="ARBA00022989"/>
    </source>
</evidence>
<feature type="transmembrane region" description="Helical" evidence="7">
    <location>
        <begin position="137"/>
        <end position="154"/>
    </location>
</feature>
<dbReference type="SUPFAM" id="SSF48317">
    <property type="entry name" value="Acid phosphatase/Vanadium-dependent haloperoxidase"/>
    <property type="match status" value="1"/>
</dbReference>
<gene>
    <name evidence="9" type="ORF">GCM10025875_32820</name>
</gene>
<comment type="caution">
    <text evidence="9">The sequence shown here is derived from an EMBL/GenBank/DDBJ whole genome shotgun (WGS) entry which is preliminary data.</text>
</comment>
<keyword evidence="3 7" id="KW-0812">Transmembrane</keyword>
<dbReference type="Proteomes" id="UP001157161">
    <property type="component" value="Unassembled WGS sequence"/>
</dbReference>
<reference evidence="9" key="2">
    <citation type="submission" date="2023-02" db="EMBL/GenBank/DDBJ databases">
        <authorList>
            <person name="Sun Q."/>
            <person name="Mori K."/>
        </authorList>
    </citation>
    <scope>NUCLEOTIDE SEQUENCE</scope>
    <source>
        <strain evidence="9">NBRC 112290</strain>
    </source>
</reference>
<keyword evidence="2" id="KW-1003">Cell membrane</keyword>
<keyword evidence="10" id="KW-1185">Reference proteome</keyword>
<feature type="transmembrane region" description="Helical" evidence="7">
    <location>
        <begin position="221"/>
        <end position="241"/>
    </location>
</feature>
<sequence length="263" mass="27845">MGRGTRIGHRRIPADSVDRMVDDEVPRRVSAIRTGSAVVSDGRAHGRAHGRVGLVVTGAASLVVATAIGLVVMVGLGGENVVDEAWLTLMAGMREHAAWFMPIALALNRIGGGWTAAVVVPPLVIAVLLLRRRHWGALLFAVATILGALLVQVAKHAFARERPPDMIVTSDAGSFPSGHVANATVMALVLALLLARWWAWVLASLYVLTMLLSRTYLDVHWLSDTIGGAALAVGVVLLLAATGLHHRDDVAAKRPGDADAERT</sequence>
<keyword evidence="5 7" id="KW-1133">Transmembrane helix</keyword>
<dbReference type="CDD" id="cd03392">
    <property type="entry name" value="PAP2_like_2"/>
    <property type="match status" value="1"/>
</dbReference>
<evidence type="ECO:0000259" key="8">
    <source>
        <dbReference type="SMART" id="SM00014"/>
    </source>
</evidence>
<name>A0AA37XIQ8_9MICO</name>
<comment type="subcellular location">
    <subcellularLocation>
        <location evidence="1">Cell membrane</location>
        <topology evidence="1">Multi-pass membrane protein</topology>
    </subcellularLocation>
</comment>
<organism evidence="9 10">
    <name type="scientific">Litorihabitans aurantiacus</name>
    <dbReference type="NCBI Taxonomy" id="1930061"/>
    <lineage>
        <taxon>Bacteria</taxon>
        <taxon>Bacillati</taxon>
        <taxon>Actinomycetota</taxon>
        <taxon>Actinomycetes</taxon>
        <taxon>Micrococcales</taxon>
        <taxon>Beutenbergiaceae</taxon>
        <taxon>Litorihabitans</taxon>
    </lineage>
</organism>
<evidence type="ECO:0000256" key="2">
    <source>
        <dbReference type="ARBA" id="ARBA00022475"/>
    </source>
</evidence>
<evidence type="ECO:0000256" key="1">
    <source>
        <dbReference type="ARBA" id="ARBA00004651"/>
    </source>
</evidence>
<accession>A0AA37XIQ8</accession>
<dbReference type="GO" id="GO:0016787">
    <property type="term" value="F:hydrolase activity"/>
    <property type="evidence" value="ECO:0007669"/>
    <property type="project" value="UniProtKB-KW"/>
</dbReference>
<dbReference type="SMART" id="SM00014">
    <property type="entry name" value="acidPPc"/>
    <property type="match status" value="1"/>
</dbReference>
<reference evidence="9" key="1">
    <citation type="journal article" date="2014" name="Int. J. Syst. Evol. Microbiol.">
        <title>Complete genome sequence of Corynebacterium casei LMG S-19264T (=DSM 44701T), isolated from a smear-ripened cheese.</title>
        <authorList>
            <consortium name="US DOE Joint Genome Institute (JGI-PGF)"/>
            <person name="Walter F."/>
            <person name="Albersmeier A."/>
            <person name="Kalinowski J."/>
            <person name="Ruckert C."/>
        </authorList>
    </citation>
    <scope>NUCLEOTIDE SEQUENCE</scope>
    <source>
        <strain evidence="9">NBRC 112290</strain>
    </source>
</reference>
<feature type="transmembrane region" description="Helical" evidence="7">
    <location>
        <begin position="52"/>
        <end position="77"/>
    </location>
</feature>
<dbReference type="Gene3D" id="1.20.144.10">
    <property type="entry name" value="Phosphatidic acid phosphatase type 2/haloperoxidase"/>
    <property type="match status" value="1"/>
</dbReference>
<feature type="domain" description="Phosphatidic acid phosphatase type 2/haloperoxidase" evidence="8">
    <location>
        <begin position="137"/>
        <end position="240"/>
    </location>
</feature>
<dbReference type="InterPro" id="IPR000326">
    <property type="entry name" value="PAP2/HPO"/>
</dbReference>
<proteinExistence type="predicted"/>
<evidence type="ECO:0000256" key="4">
    <source>
        <dbReference type="ARBA" id="ARBA00022801"/>
    </source>
</evidence>
<dbReference type="EMBL" id="BSUM01000001">
    <property type="protein sequence ID" value="GMA33290.1"/>
    <property type="molecule type" value="Genomic_DNA"/>
</dbReference>
<protein>
    <recommendedName>
        <fullName evidence="8">Phosphatidic acid phosphatase type 2/haloperoxidase domain-containing protein</fullName>
    </recommendedName>
</protein>
<dbReference type="PANTHER" id="PTHR14969:SF62">
    <property type="entry name" value="DECAPRENYLPHOSPHORYL-5-PHOSPHORIBOSE PHOSPHATASE RV3807C-RELATED"/>
    <property type="match status" value="1"/>
</dbReference>
<evidence type="ECO:0000313" key="9">
    <source>
        <dbReference type="EMBL" id="GMA33290.1"/>
    </source>
</evidence>
<evidence type="ECO:0000256" key="7">
    <source>
        <dbReference type="SAM" id="Phobius"/>
    </source>
</evidence>
<dbReference type="Pfam" id="PF01569">
    <property type="entry name" value="PAP2"/>
    <property type="match status" value="1"/>
</dbReference>
<dbReference type="InterPro" id="IPR036938">
    <property type="entry name" value="PAP2/HPO_sf"/>
</dbReference>
<evidence type="ECO:0000313" key="10">
    <source>
        <dbReference type="Proteomes" id="UP001157161"/>
    </source>
</evidence>
<dbReference type="GO" id="GO:0005886">
    <property type="term" value="C:plasma membrane"/>
    <property type="evidence" value="ECO:0007669"/>
    <property type="project" value="UniProtKB-SubCell"/>
</dbReference>
<feature type="transmembrane region" description="Helical" evidence="7">
    <location>
        <begin position="97"/>
        <end position="130"/>
    </location>
</feature>
<keyword evidence="6 7" id="KW-0472">Membrane</keyword>
<keyword evidence="4" id="KW-0378">Hydrolase</keyword>
<feature type="transmembrane region" description="Helical" evidence="7">
    <location>
        <begin position="185"/>
        <end position="209"/>
    </location>
</feature>
<dbReference type="PANTHER" id="PTHR14969">
    <property type="entry name" value="SPHINGOSINE-1-PHOSPHATE PHOSPHOHYDROLASE"/>
    <property type="match status" value="1"/>
</dbReference>